<comment type="similarity">
    <text evidence="2">Belongs to the splicing factor SR family.</text>
</comment>
<evidence type="ECO:0000256" key="2">
    <source>
        <dbReference type="ARBA" id="ARBA00010269"/>
    </source>
</evidence>
<accession>A0A8I6TJG0</accession>
<dbReference type="InterPro" id="IPR012677">
    <property type="entry name" value="Nucleotide-bd_a/b_plait_sf"/>
</dbReference>
<dbReference type="PANTHER" id="PTHR23003">
    <property type="entry name" value="RNA RECOGNITION MOTIF RRM DOMAIN CONTAINING PROTEIN"/>
    <property type="match status" value="1"/>
</dbReference>
<dbReference type="PANTHER" id="PTHR23003:SF62">
    <property type="entry name" value="SERINE_ARGININE (SR)-TYPE SHUTTLING MRNA BINDING PROTEIN NPL3"/>
    <property type="match status" value="1"/>
</dbReference>
<dbReference type="GO" id="GO:0003729">
    <property type="term" value="F:mRNA binding"/>
    <property type="evidence" value="ECO:0007669"/>
    <property type="project" value="TreeGrafter"/>
</dbReference>
<dbReference type="AlphaFoldDB" id="A0A8I6TJG0"/>
<sequence>MSGRNECRIYVGNLPPDIRTKDIQDLFYKFGKVTFVDLKNRRGPPFAFVEFEDGRDAEDAVHARDGYDYDGYRLRVEFPRGGGPNGYRARGGSMGSGLVGRGRGPPARRSQYRVMVTGLPPSGSWQDLKDHMREAGDVCFADVFKDGTGVVEFLRYDDMKYAFKKLDDSRFRSHEGETSYIRVKEDYGSYGRESADRSSDGRGGRSRSRSYSPKRRGTPTYSPGETSYVRDKEDESGAYGRDSMDSSYDRGGRSRSRSRSYTPRKKGISPRPRRSYSSASGSRSRSRSRS</sequence>
<feature type="region of interest" description="Disordered" evidence="9">
    <location>
        <begin position="189"/>
        <end position="290"/>
    </location>
</feature>
<keyword evidence="6" id="KW-0508">mRNA splicing</keyword>
<feature type="compositionally biased region" description="Basic and acidic residues" evidence="9">
    <location>
        <begin position="242"/>
        <end position="252"/>
    </location>
</feature>
<evidence type="ECO:0000313" key="12">
    <source>
        <dbReference type="Proteomes" id="UP000494040"/>
    </source>
</evidence>
<feature type="compositionally biased region" description="Basic and acidic residues" evidence="9">
    <location>
        <begin position="189"/>
        <end position="203"/>
    </location>
</feature>
<evidence type="ECO:0000313" key="11">
    <source>
        <dbReference type="EnsemblMetazoa" id="XP_014255392.1"/>
    </source>
</evidence>
<dbReference type="OMA" id="CFADAFK"/>
<dbReference type="GO" id="GO:0008380">
    <property type="term" value="P:RNA splicing"/>
    <property type="evidence" value="ECO:0007669"/>
    <property type="project" value="UniProtKB-KW"/>
</dbReference>
<dbReference type="InterPro" id="IPR034520">
    <property type="entry name" value="SRSF1_RRM1"/>
</dbReference>
<dbReference type="CDD" id="cd12601">
    <property type="entry name" value="RRM2_SRSF1_like"/>
    <property type="match status" value="1"/>
</dbReference>
<keyword evidence="5 8" id="KW-0694">RNA-binding</keyword>
<feature type="region of interest" description="Disordered" evidence="9">
    <location>
        <begin position="85"/>
        <end position="107"/>
    </location>
</feature>
<dbReference type="InterPro" id="IPR050374">
    <property type="entry name" value="RRT5_SRSF_SR"/>
</dbReference>
<protein>
    <recommendedName>
        <fullName evidence="10">RRM domain-containing protein</fullName>
    </recommendedName>
</protein>
<evidence type="ECO:0000256" key="4">
    <source>
        <dbReference type="ARBA" id="ARBA00022737"/>
    </source>
</evidence>
<keyword evidence="12" id="KW-1185">Reference proteome</keyword>
<evidence type="ECO:0000256" key="7">
    <source>
        <dbReference type="ARBA" id="ARBA00023242"/>
    </source>
</evidence>
<keyword evidence="4" id="KW-0677">Repeat</keyword>
<dbReference type="GO" id="GO:0005634">
    <property type="term" value="C:nucleus"/>
    <property type="evidence" value="ECO:0007669"/>
    <property type="project" value="UniProtKB-SubCell"/>
</dbReference>
<dbReference type="SMART" id="SM00360">
    <property type="entry name" value="RRM"/>
    <property type="match status" value="2"/>
</dbReference>
<dbReference type="EnsemblMetazoa" id="XM_014399906.2">
    <property type="protein sequence ID" value="XP_014255392.1"/>
    <property type="gene ID" value="LOC106669977"/>
</dbReference>
<dbReference type="Proteomes" id="UP000494040">
    <property type="component" value="Unassembled WGS sequence"/>
</dbReference>
<dbReference type="PROSITE" id="PS50102">
    <property type="entry name" value="RRM"/>
    <property type="match status" value="2"/>
</dbReference>
<feature type="compositionally biased region" description="Gly residues" evidence="9">
    <location>
        <begin position="92"/>
        <end position="103"/>
    </location>
</feature>
<evidence type="ECO:0000256" key="6">
    <source>
        <dbReference type="ARBA" id="ARBA00023187"/>
    </source>
</evidence>
<evidence type="ECO:0000256" key="3">
    <source>
        <dbReference type="ARBA" id="ARBA00022664"/>
    </source>
</evidence>
<dbReference type="Gene3D" id="3.30.70.330">
    <property type="match status" value="2"/>
</dbReference>
<dbReference type="InterPro" id="IPR035979">
    <property type="entry name" value="RBD_domain_sf"/>
</dbReference>
<evidence type="ECO:0000256" key="5">
    <source>
        <dbReference type="ARBA" id="ARBA00022884"/>
    </source>
</evidence>
<proteinExistence type="inferred from homology"/>
<evidence type="ECO:0000256" key="8">
    <source>
        <dbReference type="PROSITE-ProRule" id="PRU00176"/>
    </source>
</evidence>
<evidence type="ECO:0000256" key="9">
    <source>
        <dbReference type="SAM" id="MobiDB-lite"/>
    </source>
</evidence>
<dbReference type="InterPro" id="IPR000504">
    <property type="entry name" value="RRM_dom"/>
</dbReference>
<evidence type="ECO:0000259" key="10">
    <source>
        <dbReference type="PROSITE" id="PS50102"/>
    </source>
</evidence>
<dbReference type="CDD" id="cd12597">
    <property type="entry name" value="RRM1_SRSF1"/>
    <property type="match status" value="1"/>
</dbReference>
<feature type="domain" description="RRM" evidence="10">
    <location>
        <begin position="112"/>
        <end position="186"/>
    </location>
</feature>
<keyword evidence="3" id="KW-0507">mRNA processing</keyword>
<keyword evidence="7" id="KW-0539">Nucleus</keyword>
<dbReference type="SUPFAM" id="SSF54928">
    <property type="entry name" value="RNA-binding domain, RBD"/>
    <property type="match status" value="1"/>
</dbReference>
<dbReference type="FunFam" id="3.30.70.330:FF:000053">
    <property type="entry name" value="Serine/arginine-rich splicing factor 1"/>
    <property type="match status" value="1"/>
</dbReference>
<dbReference type="KEGG" id="clec:106669977"/>
<feature type="domain" description="RRM" evidence="10">
    <location>
        <begin position="7"/>
        <end position="81"/>
    </location>
</feature>
<feature type="compositionally biased region" description="Basic residues" evidence="9">
    <location>
        <begin position="253"/>
        <end position="274"/>
    </location>
</feature>
<dbReference type="GO" id="GO:0005737">
    <property type="term" value="C:cytoplasm"/>
    <property type="evidence" value="ECO:0007669"/>
    <property type="project" value="TreeGrafter"/>
</dbReference>
<dbReference type="GeneID" id="106669977"/>
<dbReference type="OrthoDB" id="1099063at2759"/>
<feature type="compositionally biased region" description="Basic residues" evidence="9">
    <location>
        <begin position="204"/>
        <end position="217"/>
    </location>
</feature>
<evidence type="ECO:0000256" key="1">
    <source>
        <dbReference type="ARBA" id="ARBA00004123"/>
    </source>
</evidence>
<reference evidence="11" key="1">
    <citation type="submission" date="2022-01" db="UniProtKB">
        <authorList>
            <consortium name="EnsemblMetazoa"/>
        </authorList>
    </citation>
    <scope>IDENTIFICATION</scope>
</reference>
<name>A0A8I6TJG0_CIMLE</name>
<dbReference type="RefSeq" id="XP_014255392.1">
    <property type="nucleotide sequence ID" value="XM_014399906.2"/>
</dbReference>
<dbReference type="FunFam" id="3.30.70.330:FF:000507">
    <property type="entry name" value="serine/arginine-rich splicing factor 1B"/>
    <property type="match status" value="1"/>
</dbReference>
<comment type="subcellular location">
    <subcellularLocation>
        <location evidence="1">Nucleus</location>
    </subcellularLocation>
</comment>
<organism evidence="11 12">
    <name type="scientific">Cimex lectularius</name>
    <name type="common">Bed bug</name>
    <name type="synonym">Acanthia lectularia</name>
    <dbReference type="NCBI Taxonomy" id="79782"/>
    <lineage>
        <taxon>Eukaryota</taxon>
        <taxon>Metazoa</taxon>
        <taxon>Ecdysozoa</taxon>
        <taxon>Arthropoda</taxon>
        <taxon>Hexapoda</taxon>
        <taxon>Insecta</taxon>
        <taxon>Pterygota</taxon>
        <taxon>Neoptera</taxon>
        <taxon>Paraneoptera</taxon>
        <taxon>Hemiptera</taxon>
        <taxon>Heteroptera</taxon>
        <taxon>Panheteroptera</taxon>
        <taxon>Cimicomorpha</taxon>
        <taxon>Cimicidae</taxon>
        <taxon>Cimex</taxon>
    </lineage>
</organism>
<dbReference type="Pfam" id="PF00076">
    <property type="entry name" value="RRM_1"/>
    <property type="match status" value="2"/>
</dbReference>
<dbReference type="GO" id="GO:0006397">
    <property type="term" value="P:mRNA processing"/>
    <property type="evidence" value="ECO:0007669"/>
    <property type="project" value="UniProtKB-KW"/>
</dbReference>